<name>A0A4Y7R6M6_9FIRM</name>
<dbReference type="RefSeq" id="WP_134218643.1">
    <property type="nucleotide sequence ID" value="NZ_QFGA01000004.1"/>
</dbReference>
<dbReference type="SUPFAM" id="SSF53335">
    <property type="entry name" value="S-adenosyl-L-methionine-dependent methyltransferases"/>
    <property type="match status" value="1"/>
</dbReference>
<dbReference type="EC" id="2.1.1.222" evidence="2"/>
<evidence type="ECO:0000259" key="1">
    <source>
        <dbReference type="Pfam" id="PF08241"/>
    </source>
</evidence>
<accession>A0A4Y7R6M6</accession>
<evidence type="ECO:0000313" key="3">
    <source>
        <dbReference type="Proteomes" id="UP000298324"/>
    </source>
</evidence>
<dbReference type="PANTHER" id="PTHR43861">
    <property type="entry name" value="TRANS-ACONITATE 2-METHYLTRANSFERASE-RELATED"/>
    <property type="match status" value="1"/>
</dbReference>
<dbReference type="AlphaFoldDB" id="A0A4Y7R6M6"/>
<gene>
    <name evidence="2" type="primary">ubiG</name>
    <name evidence="2" type="ORF">Psch_04133</name>
</gene>
<sequence>MNQDYRQELHRHNLMQTRYYEHSKKPHMVPQETLYLRRHVDELLRFAGIVPGERLLEVGCGKGRYTLLLAQRGLQVEGLDLSPFLLEQLRLFDGGRYNISLHCTDIADHPPALDGQFDAVVGFFVLHHLHSLPLCFKAITRLLKHGGRVSFLEPNPYNFLYYVQLLVTPEMTWQGDKGIMRMRPSSVFHAMKEAGFRRLKMTRFGFFPPFLVNRPWGARLESTLERVVIWRPFLPFQLFRGELP</sequence>
<dbReference type="Proteomes" id="UP000298324">
    <property type="component" value="Unassembled WGS sequence"/>
</dbReference>
<protein>
    <submittedName>
        <fullName evidence="2">Ubiquinone biosynthesis O-methyltransferase</fullName>
        <ecNumber evidence="2">2.1.1.222</ecNumber>
    </submittedName>
</protein>
<dbReference type="CDD" id="cd02440">
    <property type="entry name" value="AdoMet_MTases"/>
    <property type="match status" value="1"/>
</dbReference>
<keyword evidence="2" id="KW-0830">Ubiquinone</keyword>
<keyword evidence="3" id="KW-1185">Reference proteome</keyword>
<dbReference type="EMBL" id="QFGA01000004">
    <property type="protein sequence ID" value="TEB04406.1"/>
    <property type="molecule type" value="Genomic_DNA"/>
</dbReference>
<dbReference type="Gene3D" id="3.40.50.150">
    <property type="entry name" value="Vaccinia Virus protein VP39"/>
    <property type="match status" value="1"/>
</dbReference>
<dbReference type="InterPro" id="IPR029063">
    <property type="entry name" value="SAM-dependent_MTases_sf"/>
</dbReference>
<feature type="domain" description="Methyltransferase type 11" evidence="1">
    <location>
        <begin position="56"/>
        <end position="150"/>
    </location>
</feature>
<comment type="caution">
    <text evidence="2">The sequence shown here is derived from an EMBL/GenBank/DDBJ whole genome shotgun (WGS) entry which is preliminary data.</text>
</comment>
<dbReference type="GO" id="GO:0008757">
    <property type="term" value="F:S-adenosylmethionine-dependent methyltransferase activity"/>
    <property type="evidence" value="ECO:0007669"/>
    <property type="project" value="InterPro"/>
</dbReference>
<dbReference type="Pfam" id="PF08241">
    <property type="entry name" value="Methyltransf_11"/>
    <property type="match status" value="1"/>
</dbReference>
<evidence type="ECO:0000313" key="2">
    <source>
        <dbReference type="EMBL" id="TEB04406.1"/>
    </source>
</evidence>
<keyword evidence="2" id="KW-0489">Methyltransferase</keyword>
<proteinExistence type="predicted"/>
<reference evidence="2 3" key="1">
    <citation type="journal article" date="2018" name="Environ. Microbiol.">
        <title>Novel energy conservation strategies and behaviour of Pelotomaculum schinkii driving syntrophic propionate catabolism.</title>
        <authorList>
            <person name="Hidalgo-Ahumada C.A.P."/>
            <person name="Nobu M.K."/>
            <person name="Narihiro T."/>
            <person name="Tamaki H."/>
            <person name="Liu W.T."/>
            <person name="Kamagata Y."/>
            <person name="Stams A.J.M."/>
            <person name="Imachi H."/>
            <person name="Sousa D.Z."/>
        </authorList>
    </citation>
    <scope>NUCLEOTIDE SEQUENCE [LARGE SCALE GENOMIC DNA]</scope>
    <source>
        <strain evidence="2 3">HH</strain>
    </source>
</reference>
<dbReference type="GO" id="GO:0102208">
    <property type="term" value="F:2-polyprenyl-6-hydroxyphenol methylase activity"/>
    <property type="evidence" value="ECO:0007669"/>
    <property type="project" value="UniProtKB-EC"/>
</dbReference>
<organism evidence="2 3">
    <name type="scientific">Pelotomaculum schinkii</name>
    <dbReference type="NCBI Taxonomy" id="78350"/>
    <lineage>
        <taxon>Bacteria</taxon>
        <taxon>Bacillati</taxon>
        <taxon>Bacillota</taxon>
        <taxon>Clostridia</taxon>
        <taxon>Eubacteriales</taxon>
        <taxon>Desulfotomaculaceae</taxon>
        <taxon>Pelotomaculum</taxon>
    </lineage>
</organism>
<dbReference type="GO" id="GO:0032259">
    <property type="term" value="P:methylation"/>
    <property type="evidence" value="ECO:0007669"/>
    <property type="project" value="UniProtKB-KW"/>
</dbReference>
<dbReference type="InterPro" id="IPR013216">
    <property type="entry name" value="Methyltransf_11"/>
</dbReference>
<keyword evidence="2" id="KW-0808">Transferase</keyword>